<gene>
    <name evidence="8" type="ORF">EP13_01410</name>
</gene>
<evidence type="ECO:0000256" key="1">
    <source>
        <dbReference type="ARBA" id="ARBA00004442"/>
    </source>
</evidence>
<dbReference type="PANTHER" id="PTHR30026:SF20">
    <property type="entry name" value="OUTER MEMBRANE PROTEIN TOLC"/>
    <property type="match status" value="1"/>
</dbReference>
<dbReference type="GO" id="GO:0009279">
    <property type="term" value="C:cell outer membrane"/>
    <property type="evidence" value="ECO:0007669"/>
    <property type="project" value="UniProtKB-SubCell"/>
</dbReference>
<evidence type="ECO:0000256" key="2">
    <source>
        <dbReference type="ARBA" id="ARBA00022452"/>
    </source>
</evidence>
<keyword evidence="4" id="KW-0472">Membrane</keyword>
<dbReference type="AlphaFoldDB" id="A0A075NSF7"/>
<name>A0A075NSF7_9ALTE</name>
<dbReference type="EMBL" id="CP008849">
    <property type="protein sequence ID" value="AIF97464.1"/>
    <property type="molecule type" value="Genomic_DNA"/>
</dbReference>
<reference evidence="8 9" key="1">
    <citation type="submission" date="2014-06" db="EMBL/GenBank/DDBJ databases">
        <title>Genomes of Alteromonas australica, a world apart.</title>
        <authorList>
            <person name="Gonzaga A."/>
            <person name="Lopez-Perez M."/>
            <person name="Rodriguez-Valera F."/>
        </authorList>
    </citation>
    <scope>NUCLEOTIDE SEQUENCE [LARGE SCALE GENOMIC DNA]</scope>
    <source>
        <strain evidence="8 9">H 17</strain>
    </source>
</reference>
<feature type="chain" id="PRO_5001707846" evidence="7">
    <location>
        <begin position="25"/>
        <end position="454"/>
    </location>
</feature>
<dbReference type="GeneID" id="78253604"/>
<feature type="coiled-coil region" evidence="6">
    <location>
        <begin position="181"/>
        <end position="208"/>
    </location>
</feature>
<dbReference type="KEGG" id="aal:EP13_01410"/>
<evidence type="ECO:0000313" key="8">
    <source>
        <dbReference type="EMBL" id="AIF97464.1"/>
    </source>
</evidence>
<sequence>MNRFCLFVSIWGAFSFSMVSPAIANEKLTLKRAVEIAVENDPWLVSSAHRERATLSSSVVASSLPDPVVNIGLANVPTDGFAFDQEPMTQLKVGVSQMFPRGDSLAIRSRQLREQAAEHPLMRADRVAKARVQVSNLWLEIYRAQQSVKLIDEDKALFEQLSDIAKANYSTAFGRVNQQDIVRAKLELTRLEDRLTKLRALEERATGKLLEWLVRDQNYPSQSGFDAFSRLTLPHALPEIKNMGQNMRTILERRDQQSLAMVLNQHPLILSIEQRIRASQTGIDLAKEKYKPQWGVNASYAYRDDTPDGTSRADFLSMGVSFDVPLFTENRQDQEVSAAVSLSEAIKTDKRLVLREMMSYIQSLYAENERLMERQALYELELLEQMQEQAEASLNAYTNDEGDFAEVVRARIADLNARIDALDISVDLVKTKIQLNYYFDTNAGIPLSQIGEQQ</sequence>
<dbReference type="RefSeq" id="WP_014996986.1">
    <property type="nucleotide sequence ID" value="NZ_CBCSKJ010000005.1"/>
</dbReference>
<protein>
    <submittedName>
        <fullName evidence="8">Transporter</fullName>
    </submittedName>
</protein>
<comment type="subcellular location">
    <subcellularLocation>
        <location evidence="1">Cell outer membrane</location>
    </subcellularLocation>
</comment>
<keyword evidence="7" id="KW-0732">Signal</keyword>
<dbReference type="Proteomes" id="UP000056090">
    <property type="component" value="Chromosome"/>
</dbReference>
<dbReference type="GO" id="GO:0015562">
    <property type="term" value="F:efflux transmembrane transporter activity"/>
    <property type="evidence" value="ECO:0007669"/>
    <property type="project" value="InterPro"/>
</dbReference>
<evidence type="ECO:0000256" key="7">
    <source>
        <dbReference type="SAM" id="SignalP"/>
    </source>
</evidence>
<keyword evidence="3" id="KW-0812">Transmembrane</keyword>
<evidence type="ECO:0000256" key="4">
    <source>
        <dbReference type="ARBA" id="ARBA00023136"/>
    </source>
</evidence>
<dbReference type="SUPFAM" id="SSF56954">
    <property type="entry name" value="Outer membrane efflux proteins (OEP)"/>
    <property type="match status" value="1"/>
</dbReference>
<evidence type="ECO:0000256" key="5">
    <source>
        <dbReference type="ARBA" id="ARBA00023237"/>
    </source>
</evidence>
<dbReference type="GO" id="GO:0015288">
    <property type="term" value="F:porin activity"/>
    <property type="evidence" value="ECO:0007669"/>
    <property type="project" value="TreeGrafter"/>
</dbReference>
<accession>A0A075NSF7</accession>
<keyword evidence="5" id="KW-0998">Cell outer membrane</keyword>
<organism evidence="8 9">
    <name type="scientific">Alteromonas australica</name>
    <dbReference type="NCBI Taxonomy" id="589873"/>
    <lineage>
        <taxon>Bacteria</taxon>
        <taxon>Pseudomonadati</taxon>
        <taxon>Pseudomonadota</taxon>
        <taxon>Gammaproteobacteria</taxon>
        <taxon>Alteromonadales</taxon>
        <taxon>Alteromonadaceae</taxon>
        <taxon>Alteromonas/Salinimonas group</taxon>
        <taxon>Alteromonas</taxon>
    </lineage>
</organism>
<keyword evidence="6" id="KW-0175">Coiled coil</keyword>
<dbReference type="InterPro" id="IPR051906">
    <property type="entry name" value="TolC-like"/>
</dbReference>
<feature type="coiled-coil region" evidence="6">
    <location>
        <begin position="361"/>
        <end position="400"/>
    </location>
</feature>
<evidence type="ECO:0000256" key="3">
    <source>
        <dbReference type="ARBA" id="ARBA00022692"/>
    </source>
</evidence>
<evidence type="ECO:0000313" key="9">
    <source>
        <dbReference type="Proteomes" id="UP000056090"/>
    </source>
</evidence>
<dbReference type="eggNOG" id="COG1538">
    <property type="taxonomic scope" value="Bacteria"/>
</dbReference>
<evidence type="ECO:0000256" key="6">
    <source>
        <dbReference type="SAM" id="Coils"/>
    </source>
</evidence>
<keyword evidence="2" id="KW-1134">Transmembrane beta strand</keyword>
<dbReference type="Gene3D" id="1.20.1600.10">
    <property type="entry name" value="Outer membrane efflux proteins (OEP)"/>
    <property type="match status" value="1"/>
</dbReference>
<keyword evidence="9" id="KW-1185">Reference proteome</keyword>
<feature type="signal peptide" evidence="7">
    <location>
        <begin position="1"/>
        <end position="24"/>
    </location>
</feature>
<dbReference type="GO" id="GO:1990281">
    <property type="term" value="C:efflux pump complex"/>
    <property type="evidence" value="ECO:0007669"/>
    <property type="project" value="TreeGrafter"/>
</dbReference>
<dbReference type="PANTHER" id="PTHR30026">
    <property type="entry name" value="OUTER MEMBRANE PROTEIN TOLC"/>
    <property type="match status" value="1"/>
</dbReference>
<proteinExistence type="predicted"/>